<evidence type="ECO:0000256" key="4">
    <source>
        <dbReference type="ARBA" id="ARBA00022723"/>
    </source>
</evidence>
<keyword evidence="11" id="KW-1208">Phospholipid metabolism</keyword>
<dbReference type="InterPro" id="IPR050187">
    <property type="entry name" value="Lipid_Phosphate_FormReg"/>
</dbReference>
<keyword evidence="14" id="KW-1185">Reference proteome</keyword>
<dbReference type="PANTHER" id="PTHR12358:SF106">
    <property type="entry name" value="LIPID KINASE YEGS"/>
    <property type="match status" value="1"/>
</dbReference>
<dbReference type="GO" id="GO:0046872">
    <property type="term" value="F:metal ion binding"/>
    <property type="evidence" value="ECO:0007669"/>
    <property type="project" value="UniProtKB-KW"/>
</dbReference>
<accession>A0A4R1LU26</accession>
<dbReference type="SUPFAM" id="SSF111331">
    <property type="entry name" value="NAD kinase/diacylglycerol kinase-like"/>
    <property type="match status" value="1"/>
</dbReference>
<evidence type="ECO:0000256" key="3">
    <source>
        <dbReference type="ARBA" id="ARBA00022679"/>
    </source>
</evidence>
<dbReference type="PROSITE" id="PS50146">
    <property type="entry name" value="DAGK"/>
    <property type="match status" value="1"/>
</dbReference>
<dbReference type="NCBIfam" id="TIGR00147">
    <property type="entry name" value="YegS/Rv2252/BmrU family lipid kinase"/>
    <property type="match status" value="1"/>
</dbReference>
<evidence type="ECO:0000256" key="2">
    <source>
        <dbReference type="ARBA" id="ARBA00022516"/>
    </source>
</evidence>
<dbReference type="PANTHER" id="PTHR12358">
    <property type="entry name" value="SPHINGOSINE KINASE"/>
    <property type="match status" value="1"/>
</dbReference>
<evidence type="ECO:0000256" key="5">
    <source>
        <dbReference type="ARBA" id="ARBA00022741"/>
    </source>
</evidence>
<dbReference type="GO" id="GO:0005886">
    <property type="term" value="C:plasma membrane"/>
    <property type="evidence" value="ECO:0007669"/>
    <property type="project" value="TreeGrafter"/>
</dbReference>
<evidence type="ECO:0000259" key="12">
    <source>
        <dbReference type="PROSITE" id="PS50146"/>
    </source>
</evidence>
<evidence type="ECO:0000256" key="7">
    <source>
        <dbReference type="ARBA" id="ARBA00022840"/>
    </source>
</evidence>
<feature type="domain" description="DAGKc" evidence="12">
    <location>
        <begin position="3"/>
        <end position="133"/>
    </location>
</feature>
<evidence type="ECO:0000256" key="11">
    <source>
        <dbReference type="ARBA" id="ARBA00023264"/>
    </source>
</evidence>
<dbReference type="Proteomes" id="UP000294616">
    <property type="component" value="Unassembled WGS sequence"/>
</dbReference>
<evidence type="ECO:0000256" key="9">
    <source>
        <dbReference type="ARBA" id="ARBA00023098"/>
    </source>
</evidence>
<keyword evidence="9" id="KW-0443">Lipid metabolism</keyword>
<dbReference type="InterPro" id="IPR045540">
    <property type="entry name" value="YegS/DAGK_C"/>
</dbReference>
<dbReference type="Gene3D" id="2.60.200.40">
    <property type="match status" value="1"/>
</dbReference>
<proteinExistence type="predicted"/>
<evidence type="ECO:0000313" key="13">
    <source>
        <dbReference type="EMBL" id="TCK82848.1"/>
    </source>
</evidence>
<protein>
    <submittedName>
        <fullName evidence="13">YegS/Rv2252/BmrU family lipid kinase</fullName>
    </submittedName>
</protein>
<keyword evidence="8" id="KW-0460">Magnesium</keyword>
<organism evidence="13 14">
    <name type="scientific">Albibacterium bauzanense</name>
    <dbReference type="NCBI Taxonomy" id="653929"/>
    <lineage>
        <taxon>Bacteria</taxon>
        <taxon>Pseudomonadati</taxon>
        <taxon>Bacteroidota</taxon>
        <taxon>Sphingobacteriia</taxon>
        <taxon>Sphingobacteriales</taxon>
        <taxon>Sphingobacteriaceae</taxon>
        <taxon>Albibacterium</taxon>
    </lineage>
</organism>
<keyword evidence="4" id="KW-0479">Metal-binding</keyword>
<dbReference type="InterPro" id="IPR005218">
    <property type="entry name" value="Diacylglycerol/lipid_kinase"/>
</dbReference>
<sequence>MSKMRKKLLFIINPISGGKNKRNFEQQAKHYLNHELFDAQYRFTERPNHGAELAEEAVNGNYDVVVAVGGDGTVNEIAKALVNTSVVLGIVPEGSGNGLATFLEIPSGVKEAIAILNRFQIKAIDSGVLNGHSFFNMAGIGFDAVISNRFDKESIRGPYGYMKTVFSEITSYKSQVYDFIIDGKKFKREAFMISLANSSQYGNNAHVSPKASVSDGLLDVCIVKPFPLYLFPKMLFHLFNKTADKSEYIDIIRGKEIFIKRAVEGDVHVDGQPILLGKDLEITVHPKSLQVIY</sequence>
<dbReference type="SMART" id="SM00046">
    <property type="entry name" value="DAGKc"/>
    <property type="match status" value="1"/>
</dbReference>
<dbReference type="EMBL" id="SMGO01000002">
    <property type="protein sequence ID" value="TCK82848.1"/>
    <property type="molecule type" value="Genomic_DNA"/>
</dbReference>
<dbReference type="Gene3D" id="3.40.50.10330">
    <property type="entry name" value="Probable inorganic polyphosphate/atp-NAD kinase, domain 1"/>
    <property type="match status" value="1"/>
</dbReference>
<name>A0A4R1LU26_9SPHI</name>
<keyword evidence="2" id="KW-0444">Lipid biosynthesis</keyword>
<keyword evidence="5" id="KW-0547">Nucleotide-binding</keyword>
<dbReference type="GO" id="GO:0016301">
    <property type="term" value="F:kinase activity"/>
    <property type="evidence" value="ECO:0007669"/>
    <property type="project" value="UniProtKB-KW"/>
</dbReference>
<dbReference type="AlphaFoldDB" id="A0A4R1LU26"/>
<evidence type="ECO:0000256" key="8">
    <source>
        <dbReference type="ARBA" id="ARBA00022842"/>
    </source>
</evidence>
<reference evidence="13 14" key="1">
    <citation type="submission" date="2019-03" db="EMBL/GenBank/DDBJ databases">
        <title>Genomic Encyclopedia of Archaeal and Bacterial Type Strains, Phase II (KMG-II): from individual species to whole genera.</title>
        <authorList>
            <person name="Goeker M."/>
        </authorList>
    </citation>
    <scope>NUCLEOTIDE SEQUENCE [LARGE SCALE GENOMIC DNA]</scope>
    <source>
        <strain evidence="13 14">DSM 22554</strain>
    </source>
</reference>
<dbReference type="Pfam" id="PF00781">
    <property type="entry name" value="DAGK_cat"/>
    <property type="match status" value="1"/>
</dbReference>
<dbReference type="InterPro" id="IPR016064">
    <property type="entry name" value="NAD/diacylglycerol_kinase_sf"/>
</dbReference>
<evidence type="ECO:0000256" key="6">
    <source>
        <dbReference type="ARBA" id="ARBA00022777"/>
    </source>
</evidence>
<comment type="caution">
    <text evidence="13">The sequence shown here is derived from an EMBL/GenBank/DDBJ whole genome shotgun (WGS) entry which is preliminary data.</text>
</comment>
<dbReference type="GO" id="GO:0005524">
    <property type="term" value="F:ATP binding"/>
    <property type="evidence" value="ECO:0007669"/>
    <property type="project" value="UniProtKB-KW"/>
</dbReference>
<evidence type="ECO:0000256" key="1">
    <source>
        <dbReference type="ARBA" id="ARBA00001946"/>
    </source>
</evidence>
<evidence type="ECO:0000313" key="14">
    <source>
        <dbReference type="Proteomes" id="UP000294616"/>
    </source>
</evidence>
<dbReference type="InterPro" id="IPR017438">
    <property type="entry name" value="ATP-NAD_kinase_N"/>
</dbReference>
<keyword evidence="10" id="KW-0594">Phospholipid biosynthesis</keyword>
<keyword evidence="3" id="KW-0808">Transferase</keyword>
<keyword evidence="7" id="KW-0067">ATP-binding</keyword>
<gene>
    <name evidence="13" type="ORF">C8N28_1433</name>
</gene>
<evidence type="ECO:0000256" key="10">
    <source>
        <dbReference type="ARBA" id="ARBA00023209"/>
    </source>
</evidence>
<keyword evidence="6 13" id="KW-0418">Kinase</keyword>
<comment type="cofactor">
    <cofactor evidence="1">
        <name>Mg(2+)</name>
        <dbReference type="ChEBI" id="CHEBI:18420"/>
    </cofactor>
</comment>
<dbReference type="GO" id="GO:0008654">
    <property type="term" value="P:phospholipid biosynthetic process"/>
    <property type="evidence" value="ECO:0007669"/>
    <property type="project" value="UniProtKB-KW"/>
</dbReference>
<dbReference type="Pfam" id="PF19279">
    <property type="entry name" value="YegS_C"/>
    <property type="match status" value="1"/>
</dbReference>
<dbReference type="InterPro" id="IPR001206">
    <property type="entry name" value="Diacylglycerol_kinase_cat_dom"/>
</dbReference>